<accession>A0A9D1S5Q3</accession>
<protein>
    <submittedName>
        <fullName evidence="1">DUF4364 family protein</fullName>
    </submittedName>
</protein>
<name>A0A9D1S5Q3_9FIRM</name>
<evidence type="ECO:0000313" key="1">
    <source>
        <dbReference type="EMBL" id="HIU48244.1"/>
    </source>
</evidence>
<dbReference type="SUPFAM" id="SSF46785">
    <property type="entry name" value="Winged helix' DNA-binding domain"/>
    <property type="match status" value="1"/>
</dbReference>
<dbReference type="AlphaFoldDB" id="A0A9D1S5Q3"/>
<sequence>MEYKREIDDMIMIQYIILFTLATADRYVTHNQLTNIILENCNINFANLQIALDNLQTIGHVRLFRLDEKTVICELLPKGREANEFFKNNIPIYIREPLEAFMLPFFKEEALKKSVQAEILPLNQKEYAAVCKVLDGTTTLMELQFYAGGRDMAAKMAAHFKKNPDQVYSKVLEALTPP</sequence>
<reference evidence="1" key="1">
    <citation type="submission" date="2020-10" db="EMBL/GenBank/DDBJ databases">
        <authorList>
            <person name="Gilroy R."/>
        </authorList>
    </citation>
    <scope>NUCLEOTIDE SEQUENCE</scope>
    <source>
        <strain evidence="1">ChiSjej4B22-9803</strain>
    </source>
</reference>
<feature type="non-terminal residue" evidence="1">
    <location>
        <position position="178"/>
    </location>
</feature>
<organism evidence="1 2">
    <name type="scientific">Candidatus Avimonoglobus intestinipullorum</name>
    <dbReference type="NCBI Taxonomy" id="2840699"/>
    <lineage>
        <taxon>Bacteria</taxon>
        <taxon>Bacillati</taxon>
        <taxon>Bacillota</taxon>
        <taxon>Clostridia</taxon>
        <taxon>Eubacteriales</taxon>
        <taxon>Candidatus Avimonoglobus</taxon>
    </lineage>
</organism>
<dbReference type="InterPro" id="IPR025374">
    <property type="entry name" value="DUF4364"/>
</dbReference>
<comment type="caution">
    <text evidence="1">The sequence shown here is derived from an EMBL/GenBank/DDBJ whole genome shotgun (WGS) entry which is preliminary data.</text>
</comment>
<evidence type="ECO:0000313" key="2">
    <source>
        <dbReference type="Proteomes" id="UP000824111"/>
    </source>
</evidence>
<proteinExistence type="predicted"/>
<reference evidence="1" key="2">
    <citation type="journal article" date="2021" name="PeerJ">
        <title>Extensive microbial diversity within the chicken gut microbiome revealed by metagenomics and culture.</title>
        <authorList>
            <person name="Gilroy R."/>
            <person name="Ravi A."/>
            <person name="Getino M."/>
            <person name="Pursley I."/>
            <person name="Horton D.L."/>
            <person name="Alikhan N.F."/>
            <person name="Baker D."/>
            <person name="Gharbi K."/>
            <person name="Hall N."/>
            <person name="Watson M."/>
            <person name="Adriaenssens E.M."/>
            <person name="Foster-Nyarko E."/>
            <person name="Jarju S."/>
            <person name="Secka A."/>
            <person name="Antonio M."/>
            <person name="Oren A."/>
            <person name="Chaudhuri R.R."/>
            <person name="La Ragione R."/>
            <person name="Hildebrand F."/>
            <person name="Pallen M.J."/>
        </authorList>
    </citation>
    <scope>NUCLEOTIDE SEQUENCE</scope>
    <source>
        <strain evidence="1">ChiSjej4B22-9803</strain>
    </source>
</reference>
<dbReference type="Pfam" id="PF14277">
    <property type="entry name" value="DUF4364"/>
    <property type="match status" value="1"/>
</dbReference>
<dbReference type="Proteomes" id="UP000824111">
    <property type="component" value="Unassembled WGS sequence"/>
</dbReference>
<dbReference type="EMBL" id="DVND01000068">
    <property type="protein sequence ID" value="HIU48244.1"/>
    <property type="molecule type" value="Genomic_DNA"/>
</dbReference>
<dbReference type="InterPro" id="IPR036390">
    <property type="entry name" value="WH_DNA-bd_sf"/>
</dbReference>
<gene>
    <name evidence="1" type="ORF">IAB04_02660</name>
</gene>